<name>A0A6A6XFS6_9PLEO</name>
<dbReference type="AlphaFoldDB" id="A0A6A6XFS6"/>
<reference evidence="2" key="1">
    <citation type="journal article" date="2020" name="Stud. Mycol.">
        <title>101 Dothideomycetes genomes: a test case for predicting lifestyles and emergence of pathogens.</title>
        <authorList>
            <person name="Haridas S."/>
            <person name="Albert R."/>
            <person name="Binder M."/>
            <person name="Bloem J."/>
            <person name="Labutti K."/>
            <person name="Salamov A."/>
            <person name="Andreopoulos B."/>
            <person name="Baker S."/>
            <person name="Barry K."/>
            <person name="Bills G."/>
            <person name="Bluhm B."/>
            <person name="Cannon C."/>
            <person name="Castanera R."/>
            <person name="Culley D."/>
            <person name="Daum C."/>
            <person name="Ezra D."/>
            <person name="Gonzalez J."/>
            <person name="Henrissat B."/>
            <person name="Kuo A."/>
            <person name="Liang C."/>
            <person name="Lipzen A."/>
            <person name="Lutzoni F."/>
            <person name="Magnuson J."/>
            <person name="Mondo S."/>
            <person name="Nolan M."/>
            <person name="Ohm R."/>
            <person name="Pangilinan J."/>
            <person name="Park H.-J."/>
            <person name="Ramirez L."/>
            <person name="Alfaro M."/>
            <person name="Sun H."/>
            <person name="Tritt A."/>
            <person name="Yoshinaga Y."/>
            <person name="Zwiers L.-H."/>
            <person name="Turgeon B."/>
            <person name="Goodwin S."/>
            <person name="Spatafora J."/>
            <person name="Crous P."/>
            <person name="Grigoriev I."/>
        </authorList>
    </citation>
    <scope>NUCLEOTIDE SEQUENCE</scope>
    <source>
        <strain evidence="2">CBS 109.77</strain>
    </source>
</reference>
<gene>
    <name evidence="2" type="ORF">K505DRAFT_20431</name>
</gene>
<feature type="compositionally biased region" description="Basic and acidic residues" evidence="1">
    <location>
        <begin position="59"/>
        <end position="80"/>
    </location>
</feature>
<organism evidence="2 3">
    <name type="scientific">Melanomma pulvis-pyrius CBS 109.77</name>
    <dbReference type="NCBI Taxonomy" id="1314802"/>
    <lineage>
        <taxon>Eukaryota</taxon>
        <taxon>Fungi</taxon>
        <taxon>Dikarya</taxon>
        <taxon>Ascomycota</taxon>
        <taxon>Pezizomycotina</taxon>
        <taxon>Dothideomycetes</taxon>
        <taxon>Pleosporomycetidae</taxon>
        <taxon>Pleosporales</taxon>
        <taxon>Melanommataceae</taxon>
        <taxon>Melanomma</taxon>
    </lineage>
</organism>
<feature type="compositionally biased region" description="Polar residues" evidence="1">
    <location>
        <begin position="141"/>
        <end position="156"/>
    </location>
</feature>
<keyword evidence="3" id="KW-1185">Reference proteome</keyword>
<evidence type="ECO:0000256" key="1">
    <source>
        <dbReference type="SAM" id="MobiDB-lite"/>
    </source>
</evidence>
<dbReference type="EMBL" id="MU001876">
    <property type="protein sequence ID" value="KAF2794893.1"/>
    <property type="molecule type" value="Genomic_DNA"/>
</dbReference>
<protein>
    <submittedName>
        <fullName evidence="2">Uncharacterized protein</fullName>
    </submittedName>
</protein>
<evidence type="ECO:0000313" key="3">
    <source>
        <dbReference type="Proteomes" id="UP000799757"/>
    </source>
</evidence>
<feature type="region of interest" description="Disordered" evidence="1">
    <location>
        <begin position="1"/>
        <end position="82"/>
    </location>
</feature>
<dbReference type="Proteomes" id="UP000799757">
    <property type="component" value="Unassembled WGS sequence"/>
</dbReference>
<sequence>MPFAGLVLSKRLTRTSSRRRQPPHTTRRIGPGDQSQQRPLPPASLHACCCSPAPPASPQRRDQANHHDPRASRLDIEARPVSRAPFQRRPRLELRVESVFPCVPPEHLHNTHPSRPPPHSLPLRRPTLPAPALAAAHPLPSSHTPRSILADSSSTANVPVSPAVLSLLARL</sequence>
<evidence type="ECO:0000313" key="2">
    <source>
        <dbReference type="EMBL" id="KAF2794893.1"/>
    </source>
</evidence>
<accession>A0A6A6XFS6</accession>
<feature type="compositionally biased region" description="Basic residues" evidence="1">
    <location>
        <begin position="11"/>
        <end position="27"/>
    </location>
</feature>
<feature type="compositionally biased region" description="Low complexity" evidence="1">
    <location>
        <begin position="121"/>
        <end position="140"/>
    </location>
</feature>
<feature type="region of interest" description="Disordered" evidence="1">
    <location>
        <begin position="106"/>
        <end position="156"/>
    </location>
</feature>
<proteinExistence type="predicted"/>